<dbReference type="Gene3D" id="3.50.50.60">
    <property type="entry name" value="FAD/NAD(P)-binding domain"/>
    <property type="match status" value="1"/>
</dbReference>
<sequence length="504" mass="56780">MVAYCYFKRKLHYLFCDLNSLIEDFCHFLLFNFIPMENKIFKEAVIIGNGPSAITLSYMLSGNWPYYNGLPHPIDFLQYRLEENRDKSLLEQDLAYLSEGLEGRSLNPVSVLFDTLVHPQADLGVENESVISWKFKAENAIDHIVLGKGIPGGSWQKMDGSTLTISLASWMELPNLSIQEWDACRNRLHSMQSGLRQKRATVGTVANYFSSYVQSQGLSSYFVNNAVVTSVSPVEKKTVFNLDFKSLWEVSGYVENFSVNSKKYFSYITPHVVLATGNSDEPNKLNAEGQDLPFVMYSLAKLECMMYKKMLLPNSDHLLIVGAGLSAADAVIAARFYGIPIIHVFRRSVNDPDLIFNKLPQDIYPEYHKVHQMMKDSNHYESYKAFPCSRIHSIKPDGTVIITSCENKSIVSVCKVSYVLALIGRHPDLSFLPNKDLDLCINPRKPIDCKKNPIDINLYSHESMFHPGLFAVGPLVGDNFVRFVQGGSLAVASHISNNIINKIT</sequence>
<protein>
    <submittedName>
        <fullName evidence="1">Oxidative stress-induced growth inhibitor 1</fullName>
    </submittedName>
</protein>
<dbReference type="PANTHER" id="PTHR15192:SF8">
    <property type="entry name" value="FAD_NAD(P)-BINDING DOMAIN-CONTAINING PROTEIN"/>
    <property type="match status" value="1"/>
</dbReference>
<evidence type="ECO:0000313" key="1">
    <source>
        <dbReference type="EMBL" id="GIY66620.1"/>
    </source>
</evidence>
<dbReference type="AlphaFoldDB" id="A0AAV4V9I6"/>
<dbReference type="PANTHER" id="PTHR15192">
    <property type="entry name" value="PROTEIN CBG05349"/>
    <property type="match status" value="1"/>
</dbReference>
<dbReference type="EMBL" id="BPLQ01012633">
    <property type="protein sequence ID" value="GIY66620.1"/>
    <property type="molecule type" value="Genomic_DNA"/>
</dbReference>
<dbReference type="Proteomes" id="UP001054837">
    <property type="component" value="Unassembled WGS sequence"/>
</dbReference>
<dbReference type="SUPFAM" id="SSF51905">
    <property type="entry name" value="FAD/NAD(P)-binding domain"/>
    <property type="match status" value="1"/>
</dbReference>
<keyword evidence="2" id="KW-1185">Reference proteome</keyword>
<dbReference type="InterPro" id="IPR036188">
    <property type="entry name" value="FAD/NAD-bd_sf"/>
</dbReference>
<accession>A0AAV4V9I6</accession>
<reference evidence="1 2" key="1">
    <citation type="submission" date="2021-06" db="EMBL/GenBank/DDBJ databases">
        <title>Caerostris darwini draft genome.</title>
        <authorList>
            <person name="Kono N."/>
            <person name="Arakawa K."/>
        </authorList>
    </citation>
    <scope>NUCLEOTIDE SEQUENCE [LARGE SCALE GENOMIC DNA]</scope>
</reference>
<evidence type="ECO:0000313" key="2">
    <source>
        <dbReference type="Proteomes" id="UP001054837"/>
    </source>
</evidence>
<proteinExistence type="predicted"/>
<organism evidence="1 2">
    <name type="scientific">Caerostris darwini</name>
    <dbReference type="NCBI Taxonomy" id="1538125"/>
    <lineage>
        <taxon>Eukaryota</taxon>
        <taxon>Metazoa</taxon>
        <taxon>Ecdysozoa</taxon>
        <taxon>Arthropoda</taxon>
        <taxon>Chelicerata</taxon>
        <taxon>Arachnida</taxon>
        <taxon>Araneae</taxon>
        <taxon>Araneomorphae</taxon>
        <taxon>Entelegynae</taxon>
        <taxon>Araneoidea</taxon>
        <taxon>Araneidae</taxon>
        <taxon>Caerostris</taxon>
    </lineage>
</organism>
<gene>
    <name evidence="1" type="primary">OSGIN1</name>
    <name evidence="1" type="ORF">CDAR_319421</name>
</gene>
<dbReference type="InterPro" id="IPR029731">
    <property type="entry name" value="OSGIN1/2"/>
</dbReference>
<comment type="caution">
    <text evidence="1">The sequence shown here is derived from an EMBL/GenBank/DDBJ whole genome shotgun (WGS) entry which is preliminary data.</text>
</comment>
<name>A0AAV4V9I6_9ARAC</name>
<dbReference type="Pfam" id="PF13738">
    <property type="entry name" value="Pyr_redox_3"/>
    <property type="match status" value="1"/>
</dbReference>